<protein>
    <submittedName>
        <fullName evidence="9">Multiple sugar transport system permease protein</fullName>
    </submittedName>
</protein>
<evidence type="ECO:0000313" key="9">
    <source>
        <dbReference type="EMBL" id="SFM03395.1"/>
    </source>
</evidence>
<feature type="transmembrane region" description="Helical" evidence="7">
    <location>
        <begin position="142"/>
        <end position="161"/>
    </location>
</feature>
<keyword evidence="2 7" id="KW-0813">Transport</keyword>
<keyword evidence="3" id="KW-1003">Cell membrane</keyword>
<evidence type="ECO:0000256" key="7">
    <source>
        <dbReference type="RuleBase" id="RU363032"/>
    </source>
</evidence>
<proteinExistence type="inferred from homology"/>
<dbReference type="SUPFAM" id="SSF161098">
    <property type="entry name" value="MetI-like"/>
    <property type="match status" value="1"/>
</dbReference>
<dbReference type="OrthoDB" id="9787837at2"/>
<comment type="similarity">
    <text evidence="7">Belongs to the binding-protein-dependent transport system permease family.</text>
</comment>
<accession>A0A1I4MK00</accession>
<gene>
    <name evidence="9" type="ORF">SAMN02983006_02629</name>
</gene>
<evidence type="ECO:0000313" key="10">
    <source>
        <dbReference type="Proteomes" id="UP000199006"/>
    </source>
</evidence>
<dbReference type="PANTHER" id="PTHR32243:SF18">
    <property type="entry name" value="INNER MEMBRANE ABC TRANSPORTER PERMEASE PROTEIN YCJP"/>
    <property type="match status" value="1"/>
</dbReference>
<reference evidence="9 10" key="1">
    <citation type="submission" date="2016-10" db="EMBL/GenBank/DDBJ databases">
        <authorList>
            <person name="de Groot N.N."/>
        </authorList>
    </citation>
    <scope>NUCLEOTIDE SEQUENCE [LARGE SCALE GENOMIC DNA]</scope>
    <source>
        <strain evidence="9 10">ATCC 51327</strain>
    </source>
</reference>
<evidence type="ECO:0000256" key="6">
    <source>
        <dbReference type="ARBA" id="ARBA00023136"/>
    </source>
</evidence>
<dbReference type="STRING" id="29563.SAMN02983006_02629"/>
<feature type="transmembrane region" description="Helical" evidence="7">
    <location>
        <begin position="74"/>
        <end position="96"/>
    </location>
</feature>
<dbReference type="CDD" id="cd06261">
    <property type="entry name" value="TM_PBP2"/>
    <property type="match status" value="1"/>
</dbReference>
<evidence type="ECO:0000256" key="2">
    <source>
        <dbReference type="ARBA" id="ARBA00022448"/>
    </source>
</evidence>
<comment type="subcellular location">
    <subcellularLocation>
        <location evidence="1 7">Cell membrane</location>
        <topology evidence="1 7">Multi-pass membrane protein</topology>
    </subcellularLocation>
</comment>
<evidence type="ECO:0000256" key="5">
    <source>
        <dbReference type="ARBA" id="ARBA00022989"/>
    </source>
</evidence>
<keyword evidence="6 7" id="KW-0472">Membrane</keyword>
<dbReference type="GO" id="GO:0005886">
    <property type="term" value="C:plasma membrane"/>
    <property type="evidence" value="ECO:0007669"/>
    <property type="project" value="UniProtKB-SubCell"/>
</dbReference>
<evidence type="ECO:0000256" key="1">
    <source>
        <dbReference type="ARBA" id="ARBA00004651"/>
    </source>
</evidence>
<dbReference type="Pfam" id="PF00528">
    <property type="entry name" value="BPD_transp_1"/>
    <property type="match status" value="1"/>
</dbReference>
<dbReference type="PANTHER" id="PTHR32243">
    <property type="entry name" value="MALTOSE TRANSPORT SYSTEM PERMEASE-RELATED"/>
    <property type="match status" value="1"/>
</dbReference>
<dbReference type="AlphaFoldDB" id="A0A1I4MK00"/>
<dbReference type="RefSeq" id="WP_089862622.1">
    <property type="nucleotide sequence ID" value="NZ_FOTI01000055.1"/>
</dbReference>
<dbReference type="Proteomes" id="UP000199006">
    <property type="component" value="Unassembled WGS sequence"/>
</dbReference>
<feature type="transmembrane region" description="Helical" evidence="7">
    <location>
        <begin position="108"/>
        <end position="130"/>
    </location>
</feature>
<organism evidence="9 10">
    <name type="scientific">Halanaerobium salsuginis</name>
    <dbReference type="NCBI Taxonomy" id="29563"/>
    <lineage>
        <taxon>Bacteria</taxon>
        <taxon>Bacillati</taxon>
        <taxon>Bacillota</taxon>
        <taxon>Clostridia</taxon>
        <taxon>Halanaerobiales</taxon>
        <taxon>Halanaerobiaceae</taxon>
        <taxon>Halanaerobium</taxon>
    </lineage>
</organism>
<name>A0A1I4MK00_9FIRM</name>
<dbReference type="InterPro" id="IPR035906">
    <property type="entry name" value="MetI-like_sf"/>
</dbReference>
<keyword evidence="9" id="KW-0762">Sugar transport</keyword>
<keyword evidence="10" id="KW-1185">Reference proteome</keyword>
<dbReference type="InterPro" id="IPR050901">
    <property type="entry name" value="BP-dep_ABC_trans_perm"/>
</dbReference>
<feature type="transmembrane region" description="Helical" evidence="7">
    <location>
        <begin position="12"/>
        <end position="31"/>
    </location>
</feature>
<feature type="domain" description="ABC transmembrane type-1" evidence="8">
    <location>
        <begin position="70"/>
        <end position="261"/>
    </location>
</feature>
<feature type="transmembrane region" description="Helical" evidence="7">
    <location>
        <begin position="182"/>
        <end position="204"/>
    </location>
</feature>
<evidence type="ECO:0000259" key="8">
    <source>
        <dbReference type="PROSITE" id="PS50928"/>
    </source>
</evidence>
<keyword evidence="4 7" id="KW-0812">Transmembrane</keyword>
<keyword evidence="5 7" id="KW-1133">Transmembrane helix</keyword>
<evidence type="ECO:0000256" key="3">
    <source>
        <dbReference type="ARBA" id="ARBA00022475"/>
    </source>
</evidence>
<dbReference type="Gene3D" id="1.10.3720.10">
    <property type="entry name" value="MetI-like"/>
    <property type="match status" value="1"/>
</dbReference>
<dbReference type="InterPro" id="IPR000515">
    <property type="entry name" value="MetI-like"/>
</dbReference>
<dbReference type="PROSITE" id="PS50928">
    <property type="entry name" value="ABC_TM1"/>
    <property type="match status" value="1"/>
</dbReference>
<dbReference type="GO" id="GO:0055085">
    <property type="term" value="P:transmembrane transport"/>
    <property type="evidence" value="ECO:0007669"/>
    <property type="project" value="InterPro"/>
</dbReference>
<evidence type="ECO:0000256" key="4">
    <source>
        <dbReference type="ARBA" id="ARBA00022692"/>
    </source>
</evidence>
<sequence length="276" mass="31090">MKKITRLKIIKSILSLILLSLIIFPFFWIIITSFKSMGESVSVPPTFIPVNWTLSAYQRLFGPRNFFGYISNSFVIAISSVFFGILIGGWTAYGLSRFWFKGKLQTNAFILICLSFPRPLLVIPYFLIMVKLGLYDTLTSLILSYLTFTLPFITWMLKSYFDTIPQELDEAALVDGANYFTIYWKIVFPLAKPGFVATGIFAFLNAWNEYMFGLTLTSSDSSRTMPVALGSLLGEFMTDWPTIMAGAVIASIPVIIIFFFMQKQLIYGLTGGALKG</sequence>
<feature type="transmembrane region" description="Helical" evidence="7">
    <location>
        <begin position="240"/>
        <end position="260"/>
    </location>
</feature>
<dbReference type="EMBL" id="FOTI01000055">
    <property type="protein sequence ID" value="SFM03395.1"/>
    <property type="molecule type" value="Genomic_DNA"/>
</dbReference>